<keyword evidence="3" id="KW-1185">Reference proteome</keyword>
<accession>A0A8J3QB81</accession>
<gene>
    <name evidence="2" type="ORF">Rhe02_47290</name>
</gene>
<protein>
    <submittedName>
        <fullName evidence="2">Uncharacterized protein</fullName>
    </submittedName>
</protein>
<evidence type="ECO:0000313" key="3">
    <source>
        <dbReference type="Proteomes" id="UP000612899"/>
    </source>
</evidence>
<dbReference type="EMBL" id="BONY01000029">
    <property type="protein sequence ID" value="GIH06662.1"/>
    <property type="molecule type" value="Genomic_DNA"/>
</dbReference>
<dbReference type="AlphaFoldDB" id="A0A8J3QB81"/>
<evidence type="ECO:0000256" key="1">
    <source>
        <dbReference type="SAM" id="MobiDB-lite"/>
    </source>
</evidence>
<proteinExistence type="predicted"/>
<sequence length="94" mass="10587">MGGRHRYARGMWLRGEPERRDDDAKEAVGAEARPTEVVKPSPSWNDSTMCIQMLRDALVARGWGEGEVPEIPMAETVENDLPERPLGLGIAWWK</sequence>
<comment type="caution">
    <text evidence="2">The sequence shown here is derived from an EMBL/GenBank/DDBJ whole genome shotgun (WGS) entry which is preliminary data.</text>
</comment>
<feature type="compositionally biased region" description="Basic and acidic residues" evidence="1">
    <location>
        <begin position="15"/>
        <end position="36"/>
    </location>
</feature>
<reference evidence="2" key="1">
    <citation type="submission" date="2021-01" db="EMBL/GenBank/DDBJ databases">
        <title>Whole genome shotgun sequence of Rhizocola hellebori NBRC 109834.</title>
        <authorList>
            <person name="Komaki H."/>
            <person name="Tamura T."/>
        </authorList>
    </citation>
    <scope>NUCLEOTIDE SEQUENCE</scope>
    <source>
        <strain evidence="2">NBRC 109834</strain>
    </source>
</reference>
<dbReference type="Proteomes" id="UP000612899">
    <property type="component" value="Unassembled WGS sequence"/>
</dbReference>
<organism evidence="2 3">
    <name type="scientific">Rhizocola hellebori</name>
    <dbReference type="NCBI Taxonomy" id="1392758"/>
    <lineage>
        <taxon>Bacteria</taxon>
        <taxon>Bacillati</taxon>
        <taxon>Actinomycetota</taxon>
        <taxon>Actinomycetes</taxon>
        <taxon>Micromonosporales</taxon>
        <taxon>Micromonosporaceae</taxon>
        <taxon>Rhizocola</taxon>
    </lineage>
</organism>
<evidence type="ECO:0000313" key="2">
    <source>
        <dbReference type="EMBL" id="GIH06662.1"/>
    </source>
</evidence>
<feature type="region of interest" description="Disordered" evidence="1">
    <location>
        <begin position="1"/>
        <end position="44"/>
    </location>
</feature>
<name>A0A8J3QB81_9ACTN</name>